<sequence>MTLTLLHTSPVHLLTFAKLRDRIAPRAIIRQEVREPWLAEARERGLTPELAARLAAFVRAANGPVICTCTTLGPAAEAAGAIRVDRPMMAEAGRIGGRIVMAYALESTARASLDLLAEHLRPGSSIRPFEMCEHWPLFEAGDIAGFHAALARGVQEEVRTHGGDCVVLAQVSMAGAAKGLRKLGVPVLTSPELALRAGLAAAR</sequence>
<evidence type="ECO:0008006" key="3">
    <source>
        <dbReference type="Google" id="ProtNLM"/>
    </source>
</evidence>
<accession>A0A917TC40</accession>
<gene>
    <name evidence="1" type="ORF">GCM10011534_41490</name>
</gene>
<evidence type="ECO:0000313" key="2">
    <source>
        <dbReference type="Proteomes" id="UP000649829"/>
    </source>
</evidence>
<organism evidence="1 2">
    <name type="scientific">Pseudooceanicola nanhaiensis</name>
    <dbReference type="NCBI Taxonomy" id="375761"/>
    <lineage>
        <taxon>Bacteria</taxon>
        <taxon>Pseudomonadati</taxon>
        <taxon>Pseudomonadota</taxon>
        <taxon>Alphaproteobacteria</taxon>
        <taxon>Rhodobacterales</taxon>
        <taxon>Paracoccaceae</taxon>
        <taxon>Pseudooceanicola</taxon>
    </lineage>
</organism>
<protein>
    <recommendedName>
        <fullName evidence="3">Arylsulfatase</fullName>
    </recommendedName>
</protein>
<dbReference type="AlphaFoldDB" id="A0A917TC40"/>
<reference evidence="1" key="2">
    <citation type="submission" date="2020-09" db="EMBL/GenBank/DDBJ databases">
        <authorList>
            <person name="Sun Q."/>
            <person name="Zhou Y."/>
        </authorList>
    </citation>
    <scope>NUCLEOTIDE SEQUENCE</scope>
    <source>
        <strain evidence="1">CGMCC 1.6293</strain>
    </source>
</reference>
<dbReference type="EMBL" id="BMLF01000007">
    <property type="protein sequence ID" value="GGM15137.1"/>
    <property type="molecule type" value="Genomic_DNA"/>
</dbReference>
<dbReference type="Proteomes" id="UP000649829">
    <property type="component" value="Unassembled WGS sequence"/>
</dbReference>
<reference evidence="1" key="1">
    <citation type="journal article" date="2014" name="Int. J. Syst. Evol. Microbiol.">
        <title>Complete genome sequence of Corynebacterium casei LMG S-19264T (=DSM 44701T), isolated from a smear-ripened cheese.</title>
        <authorList>
            <consortium name="US DOE Joint Genome Institute (JGI-PGF)"/>
            <person name="Walter F."/>
            <person name="Albersmeier A."/>
            <person name="Kalinowski J."/>
            <person name="Ruckert C."/>
        </authorList>
    </citation>
    <scope>NUCLEOTIDE SEQUENCE</scope>
    <source>
        <strain evidence="1">CGMCC 1.6293</strain>
    </source>
</reference>
<evidence type="ECO:0000313" key="1">
    <source>
        <dbReference type="EMBL" id="GGM15137.1"/>
    </source>
</evidence>
<proteinExistence type="predicted"/>
<dbReference type="RefSeq" id="WP_028286610.1">
    <property type="nucleotide sequence ID" value="NZ_BMLF01000007.1"/>
</dbReference>
<name>A0A917TC40_9RHOB</name>
<comment type="caution">
    <text evidence="1">The sequence shown here is derived from an EMBL/GenBank/DDBJ whole genome shotgun (WGS) entry which is preliminary data.</text>
</comment>
<keyword evidence="2" id="KW-1185">Reference proteome</keyword>